<feature type="transmembrane region" description="Helical" evidence="1">
    <location>
        <begin position="82"/>
        <end position="103"/>
    </location>
</feature>
<evidence type="ECO:0000256" key="1">
    <source>
        <dbReference type="SAM" id="Phobius"/>
    </source>
</evidence>
<sequence>MSNSSMPPLPQTFLGAAMGRFVTDAFFKGANFKEIPIDFVDFVLSAVQGGTSYVAYRVGCDAVAAISPEFKERLNDKSKNQLPVYIAGGAAGAAFATIINYPISVVRSKRTNEKVSFSLKSFQMYYFDRVFAFMGFAASMDQIIPHLKPTNNSLHYWAQSHFLLQMSHFAGNLCEYPVYYIQNGTPFSLYMKNHLNSLTRRMFNSDFSCFFKKKLSGIPYM</sequence>
<dbReference type="Proteomes" id="UP000179807">
    <property type="component" value="Unassembled WGS sequence"/>
</dbReference>
<dbReference type="AlphaFoldDB" id="A0A1J4JKC2"/>
<accession>A0A1J4JKC2</accession>
<gene>
    <name evidence="2" type="ORF">TRFO_35664</name>
</gene>
<proteinExistence type="predicted"/>
<keyword evidence="1" id="KW-1133">Transmembrane helix</keyword>
<name>A0A1J4JKC2_9EUKA</name>
<keyword evidence="3" id="KW-1185">Reference proteome</keyword>
<evidence type="ECO:0000313" key="2">
    <source>
        <dbReference type="EMBL" id="OHS98021.1"/>
    </source>
</evidence>
<reference evidence="2" key="1">
    <citation type="submission" date="2016-10" db="EMBL/GenBank/DDBJ databases">
        <authorList>
            <person name="Benchimol M."/>
            <person name="Almeida L.G."/>
            <person name="Vasconcelos A.T."/>
            <person name="Perreira-Neves A."/>
            <person name="Rosa I.A."/>
            <person name="Tasca T."/>
            <person name="Bogo M.R."/>
            <person name="de Souza W."/>
        </authorList>
    </citation>
    <scope>NUCLEOTIDE SEQUENCE [LARGE SCALE GENOMIC DNA]</scope>
    <source>
        <strain evidence="2">K</strain>
    </source>
</reference>
<keyword evidence="1" id="KW-0812">Transmembrane</keyword>
<evidence type="ECO:0000313" key="3">
    <source>
        <dbReference type="Proteomes" id="UP000179807"/>
    </source>
</evidence>
<dbReference type="RefSeq" id="XP_068351158.1">
    <property type="nucleotide sequence ID" value="XM_068510390.1"/>
</dbReference>
<protein>
    <recommendedName>
        <fullName evidence="4">Mitochondrial carrier protein</fullName>
    </recommendedName>
</protein>
<organism evidence="2 3">
    <name type="scientific">Tritrichomonas foetus</name>
    <dbReference type="NCBI Taxonomy" id="1144522"/>
    <lineage>
        <taxon>Eukaryota</taxon>
        <taxon>Metamonada</taxon>
        <taxon>Parabasalia</taxon>
        <taxon>Tritrichomonadida</taxon>
        <taxon>Tritrichomonadidae</taxon>
        <taxon>Tritrichomonas</taxon>
    </lineage>
</organism>
<dbReference type="EMBL" id="MLAK01001080">
    <property type="protein sequence ID" value="OHS98021.1"/>
    <property type="molecule type" value="Genomic_DNA"/>
</dbReference>
<evidence type="ECO:0008006" key="4">
    <source>
        <dbReference type="Google" id="ProtNLM"/>
    </source>
</evidence>
<keyword evidence="1" id="KW-0472">Membrane</keyword>
<dbReference type="GeneID" id="94845094"/>
<comment type="caution">
    <text evidence="2">The sequence shown here is derived from an EMBL/GenBank/DDBJ whole genome shotgun (WGS) entry which is preliminary data.</text>
</comment>
<dbReference type="VEuPathDB" id="TrichDB:TRFO_35664"/>